<feature type="domain" description="RecX first three-helical" evidence="8">
    <location>
        <begin position="63"/>
        <end position="102"/>
    </location>
</feature>
<feature type="domain" description="RecX third three-helical" evidence="7">
    <location>
        <begin position="158"/>
        <end position="197"/>
    </location>
</feature>
<dbReference type="Proteomes" id="UP000264141">
    <property type="component" value="Unassembled WGS sequence"/>
</dbReference>
<accession>A0A3D1JK12</accession>
<evidence type="ECO:0000256" key="5">
    <source>
        <dbReference type="HAMAP-Rule" id="MF_01114"/>
    </source>
</evidence>
<sequence>MDGIHKVTGLKAQKRNPERINVYLDGEYAFSLARIVAAWLSVGQVLTVEKINQLREQDTLEKAYQTALRLINIRPRAEAEIEKGLLSRGYSGEDCARVIDRLKQAGLLGDHQFAHQWAENRAELHPRSRRLVAVELRQKGVAEEAIEQALQDLPDESTLAYEAARRAARKLYHLDRESFRKRLAGFLARKGFSYDVALETVRQVWSEHLEESGSS</sequence>
<evidence type="ECO:0000256" key="4">
    <source>
        <dbReference type="ARBA" id="ARBA00022490"/>
    </source>
</evidence>
<dbReference type="InterPro" id="IPR053925">
    <property type="entry name" value="RecX_HTH_3rd"/>
</dbReference>
<dbReference type="Gene3D" id="1.10.10.10">
    <property type="entry name" value="Winged helix-like DNA-binding domain superfamily/Winged helix DNA-binding domain"/>
    <property type="match status" value="3"/>
</dbReference>
<organism evidence="9 10">
    <name type="scientific">Anaerolinea thermolimosa</name>
    <dbReference type="NCBI Taxonomy" id="229919"/>
    <lineage>
        <taxon>Bacteria</taxon>
        <taxon>Bacillati</taxon>
        <taxon>Chloroflexota</taxon>
        <taxon>Anaerolineae</taxon>
        <taxon>Anaerolineales</taxon>
        <taxon>Anaerolineaceae</taxon>
        <taxon>Anaerolinea</taxon>
    </lineage>
</organism>
<dbReference type="HAMAP" id="MF_01114">
    <property type="entry name" value="RecX"/>
    <property type="match status" value="1"/>
</dbReference>
<proteinExistence type="inferred from homology"/>
<gene>
    <name evidence="5" type="primary">recX</name>
    <name evidence="9" type="ORF">DEQ80_08965</name>
</gene>
<dbReference type="Pfam" id="PF21981">
    <property type="entry name" value="RecX_HTH3"/>
    <property type="match status" value="1"/>
</dbReference>
<evidence type="ECO:0000313" key="10">
    <source>
        <dbReference type="Proteomes" id="UP000264141"/>
    </source>
</evidence>
<dbReference type="OrthoDB" id="5421057at2"/>
<feature type="domain" description="RecX second three-helical" evidence="6">
    <location>
        <begin position="110"/>
        <end position="150"/>
    </location>
</feature>
<dbReference type="InterPro" id="IPR053926">
    <property type="entry name" value="RecX_HTH_1st"/>
</dbReference>
<dbReference type="Pfam" id="PF21982">
    <property type="entry name" value="RecX_HTH1"/>
    <property type="match status" value="1"/>
</dbReference>
<evidence type="ECO:0000256" key="3">
    <source>
        <dbReference type="ARBA" id="ARBA00018111"/>
    </source>
</evidence>
<dbReference type="PANTHER" id="PTHR33602:SF1">
    <property type="entry name" value="REGULATORY PROTEIN RECX FAMILY PROTEIN"/>
    <property type="match status" value="1"/>
</dbReference>
<comment type="function">
    <text evidence="5">Modulates RecA activity.</text>
</comment>
<reference evidence="9 10" key="1">
    <citation type="journal article" date="2018" name="Nat. Biotechnol.">
        <title>A standardized bacterial taxonomy based on genome phylogeny substantially revises the tree of life.</title>
        <authorList>
            <person name="Parks D.H."/>
            <person name="Chuvochina M."/>
            <person name="Waite D.W."/>
            <person name="Rinke C."/>
            <person name="Skarshewski A."/>
            <person name="Chaumeil P.A."/>
            <person name="Hugenholtz P."/>
        </authorList>
    </citation>
    <scope>NUCLEOTIDE SEQUENCE [LARGE SCALE GENOMIC DNA]</scope>
    <source>
        <strain evidence="9">UBA8781</strain>
    </source>
</reference>
<dbReference type="PANTHER" id="PTHR33602">
    <property type="entry name" value="REGULATORY PROTEIN RECX FAMILY PROTEIN"/>
    <property type="match status" value="1"/>
</dbReference>
<comment type="subcellular location">
    <subcellularLocation>
        <location evidence="1 5">Cytoplasm</location>
    </subcellularLocation>
</comment>
<dbReference type="AlphaFoldDB" id="A0A3D1JK12"/>
<evidence type="ECO:0000256" key="2">
    <source>
        <dbReference type="ARBA" id="ARBA00009695"/>
    </source>
</evidence>
<dbReference type="STRING" id="229919.GCA_001050195_00696"/>
<dbReference type="InterPro" id="IPR053924">
    <property type="entry name" value="RecX_HTH_2nd"/>
</dbReference>
<dbReference type="InterPro" id="IPR003783">
    <property type="entry name" value="Regulatory_RecX"/>
</dbReference>
<evidence type="ECO:0000313" key="9">
    <source>
        <dbReference type="EMBL" id="HCE17976.1"/>
    </source>
</evidence>
<name>A0A3D1JK12_9CHLR</name>
<evidence type="ECO:0000259" key="7">
    <source>
        <dbReference type="Pfam" id="PF21981"/>
    </source>
</evidence>
<comment type="caution">
    <text evidence="9">The sequence shown here is derived from an EMBL/GenBank/DDBJ whole genome shotgun (WGS) entry which is preliminary data.</text>
</comment>
<dbReference type="GO" id="GO:0006282">
    <property type="term" value="P:regulation of DNA repair"/>
    <property type="evidence" value="ECO:0007669"/>
    <property type="project" value="UniProtKB-UniRule"/>
</dbReference>
<comment type="similarity">
    <text evidence="2 5">Belongs to the RecX family.</text>
</comment>
<evidence type="ECO:0000259" key="8">
    <source>
        <dbReference type="Pfam" id="PF21982"/>
    </source>
</evidence>
<evidence type="ECO:0000256" key="1">
    <source>
        <dbReference type="ARBA" id="ARBA00004496"/>
    </source>
</evidence>
<keyword evidence="4 5" id="KW-0963">Cytoplasm</keyword>
<evidence type="ECO:0000259" key="6">
    <source>
        <dbReference type="Pfam" id="PF02631"/>
    </source>
</evidence>
<dbReference type="EMBL" id="DPBP01000034">
    <property type="protein sequence ID" value="HCE17976.1"/>
    <property type="molecule type" value="Genomic_DNA"/>
</dbReference>
<dbReference type="GO" id="GO:0005737">
    <property type="term" value="C:cytoplasm"/>
    <property type="evidence" value="ECO:0007669"/>
    <property type="project" value="UniProtKB-SubCell"/>
</dbReference>
<dbReference type="InterPro" id="IPR036388">
    <property type="entry name" value="WH-like_DNA-bd_sf"/>
</dbReference>
<dbReference type="RefSeq" id="WP_062189846.1">
    <property type="nucleotide sequence ID" value="NZ_DF967965.1"/>
</dbReference>
<protein>
    <recommendedName>
        <fullName evidence="3 5">Regulatory protein RecX</fullName>
    </recommendedName>
</protein>
<dbReference type="Pfam" id="PF02631">
    <property type="entry name" value="RecX_HTH2"/>
    <property type="match status" value="1"/>
</dbReference>